<evidence type="ECO:0000256" key="1">
    <source>
        <dbReference type="SAM" id="MobiDB-lite"/>
    </source>
</evidence>
<evidence type="ECO:0000313" key="4">
    <source>
        <dbReference type="Proteomes" id="UP001320159"/>
    </source>
</evidence>
<keyword evidence="2" id="KW-0812">Transmembrane</keyword>
<accession>A0AAP2RE77</accession>
<dbReference type="AlphaFoldDB" id="A0AAP2RE77"/>
<dbReference type="RefSeq" id="WP_230742585.1">
    <property type="nucleotide sequence ID" value="NZ_PGCK01000010.1"/>
</dbReference>
<name>A0AAP2RE77_9EURY</name>
<reference evidence="3 4" key="1">
    <citation type="submission" date="2017-11" db="EMBL/GenBank/DDBJ databases">
        <title>Isolation and Characterization of Family Methanocellaceae Species from Potential Methane Hydrate Area Offshore Southwestern Taiwan.</title>
        <authorList>
            <person name="Zhang W.-L."/>
            <person name="Chen W.-C."/>
            <person name="Lai M.-C."/>
            <person name="Chen S.-C."/>
        </authorList>
    </citation>
    <scope>NUCLEOTIDE SEQUENCE [LARGE SCALE GENOMIC DNA]</scope>
    <source>
        <strain evidence="3 4">CWC-04</strain>
    </source>
</reference>
<dbReference type="Proteomes" id="UP001320159">
    <property type="component" value="Unassembled WGS sequence"/>
</dbReference>
<keyword evidence="4" id="KW-1185">Reference proteome</keyword>
<feature type="transmembrane region" description="Helical" evidence="2">
    <location>
        <begin position="191"/>
        <end position="212"/>
    </location>
</feature>
<keyword evidence="2" id="KW-1133">Transmembrane helix</keyword>
<sequence length="215" mass="24210">MKSKIMLITALMVLCFVTPALGAEDNISYVNQVYENKGIQIHFDRIEVSDKPTGYSPINFPSSEYRFIKLYYSLYNPTNENVKYLLNVTIRDDDGKIYLSDEQTTSESIPPEQKYYRLKEFAVSRNSSYYTLLWNYFDWDAFMDKSTEVYTIRPDATATPTPTPVATVTATATPTPTPSPTPSPGTGCMPFLPLGLFIGGVGGMVLIGRNYIKNR</sequence>
<keyword evidence="2" id="KW-0472">Membrane</keyword>
<protein>
    <submittedName>
        <fullName evidence="3">Uncharacterized protein</fullName>
    </submittedName>
</protein>
<evidence type="ECO:0000313" key="3">
    <source>
        <dbReference type="EMBL" id="MCD1295728.1"/>
    </source>
</evidence>
<gene>
    <name evidence="3" type="ORF">CUJ83_12035</name>
</gene>
<proteinExistence type="predicted"/>
<organism evidence="3 4">
    <name type="scientific">Methanooceanicella nereidis</name>
    <dbReference type="NCBI Taxonomy" id="2052831"/>
    <lineage>
        <taxon>Archaea</taxon>
        <taxon>Methanobacteriati</taxon>
        <taxon>Methanobacteriota</taxon>
        <taxon>Stenosarchaea group</taxon>
        <taxon>Methanomicrobia</taxon>
        <taxon>Methanocellales</taxon>
        <taxon>Methanocellaceae</taxon>
        <taxon>Methanooceanicella</taxon>
    </lineage>
</organism>
<feature type="region of interest" description="Disordered" evidence="1">
    <location>
        <begin position="155"/>
        <end position="184"/>
    </location>
</feature>
<comment type="caution">
    <text evidence="3">The sequence shown here is derived from an EMBL/GenBank/DDBJ whole genome shotgun (WGS) entry which is preliminary data.</text>
</comment>
<dbReference type="EMBL" id="PGCK01000010">
    <property type="protein sequence ID" value="MCD1295728.1"/>
    <property type="molecule type" value="Genomic_DNA"/>
</dbReference>
<feature type="compositionally biased region" description="Low complexity" evidence="1">
    <location>
        <begin position="156"/>
        <end position="174"/>
    </location>
</feature>
<evidence type="ECO:0000256" key="2">
    <source>
        <dbReference type="SAM" id="Phobius"/>
    </source>
</evidence>